<gene>
    <name evidence="2" type="ORF">DMN91_011294</name>
    <name evidence="1" type="ORF">X777_13458</name>
</gene>
<dbReference type="PANTHER" id="PTHR36693:SF1">
    <property type="entry name" value="GH02722P"/>
    <property type="match status" value="1"/>
</dbReference>
<evidence type="ECO:0000313" key="3">
    <source>
        <dbReference type="Proteomes" id="UP000053097"/>
    </source>
</evidence>
<proteinExistence type="predicted"/>
<dbReference type="OMA" id="FARETHD"/>
<organism evidence="1 3">
    <name type="scientific">Ooceraea biroi</name>
    <name type="common">Clonal raider ant</name>
    <name type="synonym">Cerapachys biroi</name>
    <dbReference type="NCBI Taxonomy" id="2015173"/>
    <lineage>
        <taxon>Eukaryota</taxon>
        <taxon>Metazoa</taxon>
        <taxon>Ecdysozoa</taxon>
        <taxon>Arthropoda</taxon>
        <taxon>Hexapoda</taxon>
        <taxon>Insecta</taxon>
        <taxon>Pterygota</taxon>
        <taxon>Neoptera</taxon>
        <taxon>Endopterygota</taxon>
        <taxon>Hymenoptera</taxon>
        <taxon>Apocrita</taxon>
        <taxon>Aculeata</taxon>
        <taxon>Formicoidea</taxon>
        <taxon>Formicidae</taxon>
        <taxon>Dorylinae</taxon>
        <taxon>Ooceraea</taxon>
    </lineage>
</organism>
<name>A0A026WZ00_OOCBI</name>
<dbReference type="STRING" id="2015173.A0A026WZ00"/>
<evidence type="ECO:0000313" key="1">
    <source>
        <dbReference type="EMBL" id="EZA60369.1"/>
    </source>
</evidence>
<reference evidence="2" key="3">
    <citation type="submission" date="2018-07" db="EMBL/GenBank/DDBJ databases">
        <authorList>
            <person name="Mckenzie S.K."/>
            <person name="Kronauer D.J.C."/>
        </authorList>
    </citation>
    <scope>NUCLEOTIDE SEQUENCE</scope>
    <source>
        <strain evidence="2">Clonal line C1</strain>
    </source>
</reference>
<dbReference type="Proteomes" id="UP000053097">
    <property type="component" value="Unassembled WGS sequence"/>
</dbReference>
<dbReference type="OrthoDB" id="121932at2759"/>
<dbReference type="AlphaFoldDB" id="A0A026WZ00"/>
<dbReference type="PANTHER" id="PTHR36693">
    <property type="entry name" value="GH02722P"/>
    <property type="match status" value="1"/>
</dbReference>
<evidence type="ECO:0000313" key="4">
    <source>
        <dbReference type="Proteomes" id="UP000279307"/>
    </source>
</evidence>
<dbReference type="Pfam" id="PF16065">
    <property type="entry name" value="DUF4807"/>
    <property type="match status" value="1"/>
</dbReference>
<reference evidence="2 4" key="2">
    <citation type="journal article" date="2018" name="Genome Res.">
        <title>The genomic architecture and molecular evolution of ant odorant receptors.</title>
        <authorList>
            <person name="McKenzie S.K."/>
            <person name="Kronauer D.J.C."/>
        </authorList>
    </citation>
    <scope>NUCLEOTIDE SEQUENCE [LARGE SCALE GENOMIC DNA]</scope>
    <source>
        <strain evidence="2">Clonal line C1</strain>
    </source>
</reference>
<dbReference type="EMBL" id="KK107078">
    <property type="protein sequence ID" value="EZA60369.1"/>
    <property type="molecule type" value="Genomic_DNA"/>
</dbReference>
<sequence length="283" mass="32742">MLQHAELSLELKQNLESQWTVDDCVRLIVYRGDAIFDDVIVKLHSVTRYEKIGKDDRETEASGDSIKRTRKSVARPACLCARGLNSYLVSAYTATLSRSYVYRKSAMNLLREFRRTHDGSLNCVQIILVRLRMPKKQFLDPKWSERLMHIILERKEADEAMCWLSTMGGAFSALGEDFEHCAIMAGKISKKQFELALILDNPILVARCNLYCALSLIQRGHFAIPRHVIKQIHKFAVREKDVRLQNMCQGIWAKLQYSYKQYRRQKASVSFKTLHISPRKSET</sequence>
<dbReference type="EMBL" id="QOIP01000011">
    <property type="protein sequence ID" value="RLU17225.1"/>
    <property type="molecule type" value="Genomic_DNA"/>
</dbReference>
<dbReference type="Proteomes" id="UP000279307">
    <property type="component" value="Chromosome 11"/>
</dbReference>
<keyword evidence="3" id="KW-1185">Reference proteome</keyword>
<protein>
    <submittedName>
        <fullName evidence="1">Uncharacterized protein</fullName>
    </submittedName>
</protein>
<reference evidence="1 3" key="1">
    <citation type="journal article" date="2014" name="Curr. Biol.">
        <title>The genome of the clonal raider ant Cerapachys biroi.</title>
        <authorList>
            <person name="Oxley P.R."/>
            <person name="Ji L."/>
            <person name="Fetter-Pruneda I."/>
            <person name="McKenzie S.K."/>
            <person name="Li C."/>
            <person name="Hu H."/>
            <person name="Zhang G."/>
            <person name="Kronauer D.J."/>
        </authorList>
    </citation>
    <scope>NUCLEOTIDE SEQUENCE [LARGE SCALE GENOMIC DNA]</scope>
</reference>
<evidence type="ECO:0000313" key="2">
    <source>
        <dbReference type="EMBL" id="RLU17225.1"/>
    </source>
</evidence>
<dbReference type="InterPro" id="IPR032072">
    <property type="entry name" value="DUF4807"/>
</dbReference>
<accession>A0A026WZ00</accession>